<dbReference type="InterPro" id="IPR038441">
    <property type="entry name" value="THAP_Znf_sf"/>
</dbReference>
<dbReference type="GO" id="GO:0003677">
    <property type="term" value="F:DNA binding"/>
    <property type="evidence" value="ECO:0007669"/>
    <property type="project" value="UniProtKB-UniRule"/>
</dbReference>
<evidence type="ECO:0000259" key="6">
    <source>
        <dbReference type="PROSITE" id="PS50950"/>
    </source>
</evidence>
<organism evidence="7 8">
    <name type="scientific">Haemaphysalis longicornis</name>
    <name type="common">Bush tick</name>
    <dbReference type="NCBI Taxonomy" id="44386"/>
    <lineage>
        <taxon>Eukaryota</taxon>
        <taxon>Metazoa</taxon>
        <taxon>Ecdysozoa</taxon>
        <taxon>Arthropoda</taxon>
        <taxon>Chelicerata</taxon>
        <taxon>Arachnida</taxon>
        <taxon>Acari</taxon>
        <taxon>Parasitiformes</taxon>
        <taxon>Ixodida</taxon>
        <taxon>Ixodoidea</taxon>
        <taxon>Ixodidae</taxon>
        <taxon>Haemaphysalinae</taxon>
        <taxon>Haemaphysalis</taxon>
    </lineage>
</organism>
<dbReference type="PANTHER" id="PTHR46927">
    <property type="entry name" value="AGAP005574-PA"/>
    <property type="match status" value="1"/>
</dbReference>
<dbReference type="AlphaFoldDB" id="A0A9J6FVY5"/>
<proteinExistence type="predicted"/>
<evidence type="ECO:0000256" key="1">
    <source>
        <dbReference type="ARBA" id="ARBA00022723"/>
    </source>
</evidence>
<evidence type="ECO:0000256" key="3">
    <source>
        <dbReference type="ARBA" id="ARBA00022833"/>
    </source>
</evidence>
<keyword evidence="3" id="KW-0862">Zinc</keyword>
<keyword evidence="8" id="KW-1185">Reference proteome</keyword>
<feature type="domain" description="THAP-type" evidence="6">
    <location>
        <begin position="1"/>
        <end position="89"/>
    </location>
</feature>
<reference evidence="7 8" key="1">
    <citation type="journal article" date="2020" name="Cell">
        <title>Large-Scale Comparative Analyses of Tick Genomes Elucidate Their Genetic Diversity and Vector Capacities.</title>
        <authorList>
            <consortium name="Tick Genome and Microbiome Consortium (TIGMIC)"/>
            <person name="Jia N."/>
            <person name="Wang J."/>
            <person name="Shi W."/>
            <person name="Du L."/>
            <person name="Sun Y."/>
            <person name="Zhan W."/>
            <person name="Jiang J.F."/>
            <person name="Wang Q."/>
            <person name="Zhang B."/>
            <person name="Ji P."/>
            <person name="Bell-Sakyi L."/>
            <person name="Cui X.M."/>
            <person name="Yuan T.T."/>
            <person name="Jiang B.G."/>
            <person name="Yang W.F."/>
            <person name="Lam T.T."/>
            <person name="Chang Q.C."/>
            <person name="Ding S.J."/>
            <person name="Wang X.J."/>
            <person name="Zhu J.G."/>
            <person name="Ruan X.D."/>
            <person name="Zhao L."/>
            <person name="Wei J.T."/>
            <person name="Ye R.Z."/>
            <person name="Que T.C."/>
            <person name="Du C.H."/>
            <person name="Zhou Y.H."/>
            <person name="Cheng J.X."/>
            <person name="Dai P.F."/>
            <person name="Guo W.B."/>
            <person name="Han X.H."/>
            <person name="Huang E.J."/>
            <person name="Li L.F."/>
            <person name="Wei W."/>
            <person name="Gao Y.C."/>
            <person name="Liu J.Z."/>
            <person name="Shao H.Z."/>
            <person name="Wang X."/>
            <person name="Wang C.C."/>
            <person name="Yang T.C."/>
            <person name="Huo Q.B."/>
            <person name="Li W."/>
            <person name="Chen H.Y."/>
            <person name="Chen S.E."/>
            <person name="Zhou L.G."/>
            <person name="Ni X.B."/>
            <person name="Tian J.H."/>
            <person name="Sheng Y."/>
            <person name="Liu T."/>
            <person name="Pan Y.S."/>
            <person name="Xia L.Y."/>
            <person name="Li J."/>
            <person name="Zhao F."/>
            <person name="Cao W.C."/>
        </authorList>
    </citation>
    <scope>NUCLEOTIDE SEQUENCE [LARGE SCALE GENOMIC DNA]</scope>
    <source>
        <strain evidence="7">HaeL-2018</strain>
    </source>
</reference>
<dbReference type="VEuPathDB" id="VectorBase:HLOH_041382"/>
<dbReference type="GO" id="GO:0008270">
    <property type="term" value="F:zinc ion binding"/>
    <property type="evidence" value="ECO:0007669"/>
    <property type="project" value="UniProtKB-KW"/>
</dbReference>
<keyword evidence="1" id="KW-0479">Metal-binding</keyword>
<dbReference type="SMART" id="SM00692">
    <property type="entry name" value="DM3"/>
    <property type="match status" value="1"/>
</dbReference>
<evidence type="ECO:0000256" key="2">
    <source>
        <dbReference type="ARBA" id="ARBA00022771"/>
    </source>
</evidence>
<dbReference type="InterPro" id="IPR052224">
    <property type="entry name" value="THAP_domain_protein"/>
</dbReference>
<sequence length="132" mass="15206">MPTRCVAVGCPNTYETPGISFHTFPKCEETRTLWLQALNRRDKWRPTNTSTVCSAHFRREDFEHDPRLESQVSCRIRRKLKPDVVPSLFALSGPHERSRAARAKYRRVEVKLLTLYKDLTHRAAHAEVSCGG</sequence>
<dbReference type="InterPro" id="IPR006612">
    <property type="entry name" value="THAP_Znf"/>
</dbReference>
<dbReference type="Gene3D" id="6.20.210.20">
    <property type="entry name" value="THAP domain"/>
    <property type="match status" value="1"/>
</dbReference>
<evidence type="ECO:0000256" key="4">
    <source>
        <dbReference type="ARBA" id="ARBA00023125"/>
    </source>
</evidence>
<dbReference type="Proteomes" id="UP000821853">
    <property type="component" value="Chromosome 2"/>
</dbReference>
<dbReference type="OrthoDB" id="6493741at2759"/>
<dbReference type="SMART" id="SM00980">
    <property type="entry name" value="THAP"/>
    <property type="match status" value="1"/>
</dbReference>
<dbReference type="PROSITE" id="PS50950">
    <property type="entry name" value="ZF_THAP"/>
    <property type="match status" value="1"/>
</dbReference>
<evidence type="ECO:0000313" key="7">
    <source>
        <dbReference type="EMBL" id="KAH9366975.1"/>
    </source>
</evidence>
<name>A0A9J6FVY5_HAELO</name>
<keyword evidence="2 5" id="KW-0863">Zinc-finger</keyword>
<dbReference type="SUPFAM" id="SSF57716">
    <property type="entry name" value="Glucocorticoid receptor-like (DNA-binding domain)"/>
    <property type="match status" value="1"/>
</dbReference>
<comment type="caution">
    <text evidence="7">The sequence shown here is derived from an EMBL/GenBank/DDBJ whole genome shotgun (WGS) entry which is preliminary data.</text>
</comment>
<accession>A0A9J6FVY5</accession>
<dbReference type="EMBL" id="JABSTR010000004">
    <property type="protein sequence ID" value="KAH9366975.1"/>
    <property type="molecule type" value="Genomic_DNA"/>
</dbReference>
<protein>
    <recommendedName>
        <fullName evidence="6">THAP-type domain-containing protein</fullName>
    </recommendedName>
</protein>
<dbReference type="OMA" id="KIRICKD"/>
<dbReference type="Pfam" id="PF05485">
    <property type="entry name" value="THAP"/>
    <property type="match status" value="1"/>
</dbReference>
<gene>
    <name evidence="7" type="ORF">HPB48_016491</name>
</gene>
<evidence type="ECO:0000313" key="8">
    <source>
        <dbReference type="Proteomes" id="UP000821853"/>
    </source>
</evidence>
<dbReference type="PANTHER" id="PTHR46927:SF3">
    <property type="entry name" value="THAP-TYPE DOMAIN-CONTAINING PROTEIN"/>
    <property type="match status" value="1"/>
</dbReference>
<keyword evidence="4 5" id="KW-0238">DNA-binding</keyword>
<evidence type="ECO:0000256" key="5">
    <source>
        <dbReference type="PROSITE-ProRule" id="PRU00309"/>
    </source>
</evidence>